<protein>
    <submittedName>
        <fullName evidence="2">Serine hydrolase</fullName>
    </submittedName>
</protein>
<dbReference type="RefSeq" id="WP_241347069.1">
    <property type="nucleotide sequence ID" value="NZ_JAKZGP010000007.1"/>
</dbReference>
<name>A0ABS9UXN2_9BACT</name>
<feature type="domain" description="Beta-lactamase-related" evidence="1">
    <location>
        <begin position="69"/>
        <end position="335"/>
    </location>
</feature>
<organism evidence="2 3">
    <name type="scientific">Belliella filtrata</name>
    <dbReference type="NCBI Taxonomy" id="2923435"/>
    <lineage>
        <taxon>Bacteria</taxon>
        <taxon>Pseudomonadati</taxon>
        <taxon>Bacteroidota</taxon>
        <taxon>Cytophagia</taxon>
        <taxon>Cytophagales</taxon>
        <taxon>Cyclobacteriaceae</taxon>
        <taxon>Belliella</taxon>
    </lineage>
</organism>
<dbReference type="InterPro" id="IPR012338">
    <property type="entry name" value="Beta-lactam/transpept-like"/>
</dbReference>
<reference evidence="2" key="1">
    <citation type="submission" date="2022-03" db="EMBL/GenBank/DDBJ databases">
        <title>De novo assembled genomes of Belliella spp. (Cyclobacteriaceae) strains.</title>
        <authorList>
            <person name="Szabo A."/>
            <person name="Korponai K."/>
            <person name="Felfoldi T."/>
        </authorList>
    </citation>
    <scope>NUCLEOTIDE SEQUENCE</scope>
    <source>
        <strain evidence="2">DSM 111904</strain>
    </source>
</reference>
<dbReference type="InterPro" id="IPR001466">
    <property type="entry name" value="Beta-lactam-related"/>
</dbReference>
<dbReference type="EMBL" id="JAKZGP010000007">
    <property type="protein sequence ID" value="MCH7408705.1"/>
    <property type="molecule type" value="Genomic_DNA"/>
</dbReference>
<comment type="caution">
    <text evidence="2">The sequence shown here is derived from an EMBL/GenBank/DDBJ whole genome shotgun (WGS) entry which is preliminary data.</text>
</comment>
<dbReference type="PANTHER" id="PTHR43283">
    <property type="entry name" value="BETA-LACTAMASE-RELATED"/>
    <property type="match status" value="1"/>
</dbReference>
<dbReference type="SUPFAM" id="SSF56601">
    <property type="entry name" value="beta-lactamase/transpeptidase-like"/>
    <property type="match status" value="1"/>
</dbReference>
<evidence type="ECO:0000313" key="2">
    <source>
        <dbReference type="EMBL" id="MCH7408705.1"/>
    </source>
</evidence>
<keyword evidence="2" id="KW-0378">Hydrolase</keyword>
<dbReference type="GO" id="GO:0016787">
    <property type="term" value="F:hydrolase activity"/>
    <property type="evidence" value="ECO:0007669"/>
    <property type="project" value="UniProtKB-KW"/>
</dbReference>
<accession>A0ABS9UXN2</accession>
<dbReference type="Gene3D" id="3.40.710.10">
    <property type="entry name" value="DD-peptidase/beta-lactamase superfamily"/>
    <property type="match status" value="1"/>
</dbReference>
<sequence>MRQLILIPLLSLILGCDDFKENQPGTNQDMYFPPNSGSDWETESISSLGWNKDAIPELRNYLIESNTKAFMILINGRIVLEEYFDGHSVSDSWEWNSAGKTLVATTSTIALQNNQIQIDSKVSDYLGTGWTNMPSEKEALITVKNLLNMSAGNDESKQLMVKQNITYIADASSRWAYSNIFQKLIEITEVSSGSSYENYFNKNLKEKIGMDGYWNFGLVFTIYHSTARSMAKFGILALNKGKWMNEQIIDEELFIQSISTSQNLNPSYGYMWWLNGKENYMLPSDRNIYPGMLVSNAPVDMYAAMGAFDQRLYVVPSKNMVVVRMGNASDPNNPVFAGSKFDNELWSKINKVYQ</sequence>
<gene>
    <name evidence="2" type="ORF">MM239_04805</name>
</gene>
<proteinExistence type="predicted"/>
<keyword evidence="3" id="KW-1185">Reference proteome</keyword>
<dbReference type="InterPro" id="IPR050789">
    <property type="entry name" value="Diverse_Enzym_Activities"/>
</dbReference>
<evidence type="ECO:0000313" key="3">
    <source>
        <dbReference type="Proteomes" id="UP001165489"/>
    </source>
</evidence>
<dbReference type="Proteomes" id="UP001165489">
    <property type="component" value="Unassembled WGS sequence"/>
</dbReference>
<dbReference type="PANTHER" id="PTHR43283:SF7">
    <property type="entry name" value="BETA-LACTAMASE-RELATED DOMAIN-CONTAINING PROTEIN"/>
    <property type="match status" value="1"/>
</dbReference>
<evidence type="ECO:0000259" key="1">
    <source>
        <dbReference type="Pfam" id="PF00144"/>
    </source>
</evidence>
<dbReference type="Pfam" id="PF00144">
    <property type="entry name" value="Beta-lactamase"/>
    <property type="match status" value="1"/>
</dbReference>
<dbReference type="PROSITE" id="PS51257">
    <property type="entry name" value="PROKAR_LIPOPROTEIN"/>
    <property type="match status" value="1"/>
</dbReference>